<keyword evidence="2" id="KW-1185">Reference proteome</keyword>
<sequence>MAMPEKKWLKAATLAIDPDDGALLVDITAPSTFTGGGKAVADPAIPEPLVNESTPCRFVWIAAPMDGEGNFTNTKPVFLGDSLNQNMPLKPSNYRGVVIRIDDASKIFVRAVAANEGVVFRITSEGPLEDNT</sequence>
<dbReference type="EMBL" id="CP036425">
    <property type="protein sequence ID" value="QDU33047.1"/>
    <property type="molecule type" value="Genomic_DNA"/>
</dbReference>
<name>A0A517YS34_9BACT</name>
<evidence type="ECO:0000313" key="1">
    <source>
        <dbReference type="EMBL" id="QDU33047.1"/>
    </source>
</evidence>
<reference evidence="1 2" key="1">
    <citation type="submission" date="2019-02" db="EMBL/GenBank/DDBJ databases">
        <title>Deep-cultivation of Planctomycetes and their phenomic and genomic characterization uncovers novel biology.</title>
        <authorList>
            <person name="Wiegand S."/>
            <person name="Jogler M."/>
            <person name="Boedeker C."/>
            <person name="Pinto D."/>
            <person name="Vollmers J."/>
            <person name="Rivas-Marin E."/>
            <person name="Kohn T."/>
            <person name="Peeters S.H."/>
            <person name="Heuer A."/>
            <person name="Rast P."/>
            <person name="Oberbeckmann S."/>
            <person name="Bunk B."/>
            <person name="Jeske O."/>
            <person name="Meyerdierks A."/>
            <person name="Storesund J.E."/>
            <person name="Kallscheuer N."/>
            <person name="Luecker S."/>
            <person name="Lage O.M."/>
            <person name="Pohl T."/>
            <person name="Merkel B.J."/>
            <person name="Hornburger P."/>
            <person name="Mueller R.-W."/>
            <person name="Bruemmer F."/>
            <person name="Labrenz M."/>
            <person name="Spormann A.M."/>
            <person name="Op den Camp H."/>
            <person name="Overmann J."/>
            <person name="Amann R."/>
            <person name="Jetten M.S.M."/>
            <person name="Mascher T."/>
            <person name="Medema M.H."/>
            <person name="Devos D.P."/>
            <person name="Kaster A.-K."/>
            <person name="Ovreas L."/>
            <person name="Rohde M."/>
            <person name="Galperin M.Y."/>
            <person name="Jogler C."/>
        </authorList>
    </citation>
    <scope>NUCLEOTIDE SEQUENCE [LARGE SCALE GENOMIC DNA]</scope>
    <source>
        <strain evidence="1 2">KS4</strain>
    </source>
</reference>
<evidence type="ECO:0000313" key="2">
    <source>
        <dbReference type="Proteomes" id="UP000317369"/>
    </source>
</evidence>
<proteinExistence type="predicted"/>
<dbReference type="KEGG" id="pcor:KS4_10880"/>
<dbReference type="Proteomes" id="UP000317369">
    <property type="component" value="Chromosome"/>
</dbReference>
<protein>
    <submittedName>
        <fullName evidence="1">Uncharacterized protein</fullName>
    </submittedName>
</protein>
<dbReference type="AlphaFoldDB" id="A0A517YS34"/>
<accession>A0A517YS34</accession>
<dbReference type="RefSeq" id="WP_145075534.1">
    <property type="nucleotide sequence ID" value="NZ_CP036425.1"/>
</dbReference>
<organism evidence="1 2">
    <name type="scientific">Poriferisphaera corsica</name>
    <dbReference type="NCBI Taxonomy" id="2528020"/>
    <lineage>
        <taxon>Bacteria</taxon>
        <taxon>Pseudomonadati</taxon>
        <taxon>Planctomycetota</taxon>
        <taxon>Phycisphaerae</taxon>
        <taxon>Phycisphaerales</taxon>
        <taxon>Phycisphaeraceae</taxon>
        <taxon>Poriferisphaera</taxon>
    </lineage>
</organism>
<gene>
    <name evidence="1" type="ORF">KS4_10880</name>
</gene>